<feature type="transmembrane region" description="Helical" evidence="12">
    <location>
        <begin position="171"/>
        <end position="192"/>
    </location>
</feature>
<keyword evidence="3" id="KW-1003">Cell membrane</keyword>
<dbReference type="OrthoDB" id="9764327at2"/>
<evidence type="ECO:0000256" key="12">
    <source>
        <dbReference type="SAM" id="Phobius"/>
    </source>
</evidence>
<evidence type="ECO:0000259" key="15">
    <source>
        <dbReference type="PROSITE" id="PS51103"/>
    </source>
</evidence>
<feature type="domain" description="PTS EIIC type-1" evidence="15">
    <location>
        <begin position="5"/>
        <end position="415"/>
    </location>
</feature>
<dbReference type="NCBIfam" id="TIGR02002">
    <property type="entry name" value="PTS-II-BC-glcB"/>
    <property type="match status" value="1"/>
</dbReference>
<evidence type="ECO:0000256" key="1">
    <source>
        <dbReference type="ARBA" id="ARBA00004651"/>
    </source>
</evidence>
<dbReference type="InterPro" id="IPR011055">
    <property type="entry name" value="Dup_hybrid_motif"/>
</dbReference>
<dbReference type="InterPro" id="IPR001127">
    <property type="entry name" value="PTS_EIIA_1_perm"/>
</dbReference>
<gene>
    <name evidence="16" type="ORF">BEN51_11180</name>
</gene>
<dbReference type="InterPro" id="IPR050429">
    <property type="entry name" value="PTS_Glucose_EIICBA"/>
</dbReference>
<dbReference type="FunFam" id="2.70.70.10:FF:000001">
    <property type="entry name" value="PTS system glucose-specific IIA component"/>
    <property type="match status" value="1"/>
</dbReference>
<name>A0A343JES0_9CLOT</name>
<evidence type="ECO:0000256" key="4">
    <source>
        <dbReference type="ARBA" id="ARBA00022597"/>
    </source>
</evidence>
<keyword evidence="17" id="KW-1185">Reference proteome</keyword>
<feature type="transmembrane region" description="Helical" evidence="12">
    <location>
        <begin position="93"/>
        <end position="113"/>
    </location>
</feature>
<keyword evidence="7 12" id="KW-0812">Transmembrane</keyword>
<sequence length="677" mass="75123">MERLKNFFGVLQRIGKSLMLPIALLPAAGILMGIGTLFENPDIIARFPIIANENIQMISNIMSSSGEIIFENLSLLFAVGVAIGMCNGDGVSALAAIVGFQTMNMTAGIALGINRVTIAHNPLYTTILGVPTIQTGVFGGILIGLISGKVYKKFYDKRLPEFLGFFSGKRLVPIISAIMGVFLGLLMAIIWPPIQDRILSFTTTVISANSSVAAFIFGLVERALIPFGLHHIWYTPFWYHFGEYLSLSGELIIGDQQIFFAQLRDGVEFTAGAFMTGKYPFMMFGLPAAALAMYHEAYEENKKKVMGILFSAALTSFLTGITEPVEFMFLFVAPALFAVHCVFAGLSFMIMDILNVRIGLTFSGGLIDFILFGILPNRTKWWLAIAVGLIFAVIYYFGFRYIIRKLDLKIAGREREEEQLEFELADGELAKEVLEALGGKKNVKYLDACITRIRITVYEINLVDKDKLKYAMGSELMIIGNNIQAIFGTNSDILKEHIQALIEGREIEIKKKKKLAPIRAGIRTDNVIMIPISGKLLRIEEVPDEIFSMKLIGDGFAINPVDNILLSPIDGKITNISKTNHTINIEGDNCEVFIHIGIDTMKLYGEGFKRLVEEGETVKQGDALIEFSIEKVKEKAKSPIIPIILKKIDQDKFVYFKEGIDVMAGEVDKVQIHENTL</sequence>
<feature type="transmembrane region" description="Helical" evidence="12">
    <location>
        <begin position="381"/>
        <end position="403"/>
    </location>
</feature>
<dbReference type="PROSITE" id="PS51098">
    <property type="entry name" value="PTS_EIIB_TYPE_1"/>
    <property type="match status" value="1"/>
</dbReference>
<evidence type="ECO:0000256" key="11">
    <source>
        <dbReference type="PROSITE-ProRule" id="PRU00421"/>
    </source>
</evidence>
<dbReference type="SUPFAM" id="SSF51261">
    <property type="entry name" value="Duplicated hybrid motif"/>
    <property type="match status" value="1"/>
</dbReference>
<dbReference type="GO" id="GO:0005886">
    <property type="term" value="C:plasma membrane"/>
    <property type="evidence" value="ECO:0007669"/>
    <property type="project" value="UniProtKB-SubCell"/>
</dbReference>
<organism evidence="16 17">
    <name type="scientific">Clostridium isatidis</name>
    <dbReference type="NCBI Taxonomy" id="182773"/>
    <lineage>
        <taxon>Bacteria</taxon>
        <taxon>Bacillati</taxon>
        <taxon>Bacillota</taxon>
        <taxon>Clostridia</taxon>
        <taxon>Eubacteriales</taxon>
        <taxon>Clostridiaceae</taxon>
        <taxon>Clostridium</taxon>
    </lineage>
</organism>
<feature type="active site" description="Phosphocysteine intermediate; for EIIB activity" evidence="11">
    <location>
        <position position="449"/>
    </location>
</feature>
<dbReference type="InterPro" id="IPR036878">
    <property type="entry name" value="Glu_permease_IIB"/>
</dbReference>
<dbReference type="GO" id="GO:0009401">
    <property type="term" value="P:phosphoenolpyruvate-dependent sugar phosphotransferase system"/>
    <property type="evidence" value="ECO:0007669"/>
    <property type="project" value="UniProtKB-KW"/>
</dbReference>
<dbReference type="InterPro" id="IPR018113">
    <property type="entry name" value="PTrfase_EIIB_Cys"/>
</dbReference>
<evidence type="ECO:0000256" key="6">
    <source>
        <dbReference type="ARBA" id="ARBA00022683"/>
    </source>
</evidence>
<evidence type="ECO:0000259" key="14">
    <source>
        <dbReference type="PROSITE" id="PS51098"/>
    </source>
</evidence>
<dbReference type="InterPro" id="IPR013013">
    <property type="entry name" value="PTS_EIIC_1"/>
</dbReference>
<feature type="transmembrane region" description="Helical" evidence="12">
    <location>
        <begin position="305"/>
        <end position="321"/>
    </location>
</feature>
<feature type="transmembrane region" description="Helical" evidence="12">
    <location>
        <begin position="133"/>
        <end position="151"/>
    </location>
</feature>
<dbReference type="Gene3D" id="3.30.1360.60">
    <property type="entry name" value="Glucose permease domain IIB"/>
    <property type="match status" value="1"/>
</dbReference>
<dbReference type="Proteomes" id="UP000264883">
    <property type="component" value="Chromosome"/>
</dbReference>
<keyword evidence="10 12" id="KW-0472">Membrane</keyword>
<feature type="transmembrane region" description="Helical" evidence="12">
    <location>
        <begin position="198"/>
        <end position="220"/>
    </location>
</feature>
<dbReference type="PROSITE" id="PS01035">
    <property type="entry name" value="PTS_EIIB_TYPE_1_CYS"/>
    <property type="match status" value="1"/>
</dbReference>
<dbReference type="InterPro" id="IPR001996">
    <property type="entry name" value="PTS_IIB_1"/>
</dbReference>
<feature type="transmembrane region" description="Helical" evidence="12">
    <location>
        <begin position="358"/>
        <end position="375"/>
    </location>
</feature>
<evidence type="ECO:0000313" key="16">
    <source>
        <dbReference type="EMBL" id="ASW44028.1"/>
    </source>
</evidence>
<evidence type="ECO:0000256" key="9">
    <source>
        <dbReference type="ARBA" id="ARBA00022989"/>
    </source>
</evidence>
<evidence type="ECO:0000313" key="17">
    <source>
        <dbReference type="Proteomes" id="UP000264883"/>
    </source>
</evidence>
<feature type="domain" description="PTS EIIA type-1" evidence="13">
    <location>
        <begin position="544"/>
        <end position="647"/>
    </location>
</feature>
<protein>
    <submittedName>
        <fullName evidence="16">PTS glucose transporter subunit IICBA</fullName>
    </submittedName>
</protein>
<dbReference type="InterPro" id="IPR003352">
    <property type="entry name" value="PTS_EIIC"/>
</dbReference>
<evidence type="ECO:0000256" key="3">
    <source>
        <dbReference type="ARBA" id="ARBA00022475"/>
    </source>
</evidence>
<feature type="domain" description="PTS EIIB type-1" evidence="14">
    <location>
        <begin position="427"/>
        <end position="508"/>
    </location>
</feature>
<keyword evidence="6" id="KW-0598">Phosphotransferase system</keyword>
<evidence type="ECO:0000259" key="13">
    <source>
        <dbReference type="PROSITE" id="PS51093"/>
    </source>
</evidence>
<proteinExistence type="predicted"/>
<feature type="transmembrane region" description="Helical" evidence="12">
    <location>
        <begin position="327"/>
        <end position="351"/>
    </location>
</feature>
<dbReference type="GO" id="GO:0055056">
    <property type="term" value="F:D-glucose transmembrane transporter activity"/>
    <property type="evidence" value="ECO:0007669"/>
    <property type="project" value="InterPro"/>
</dbReference>
<dbReference type="Pfam" id="PF00358">
    <property type="entry name" value="PTS_EIIA_1"/>
    <property type="match status" value="1"/>
</dbReference>
<comment type="subcellular location">
    <subcellularLocation>
        <location evidence="1">Cell membrane</location>
        <topology evidence="1">Multi-pass membrane protein</topology>
    </subcellularLocation>
</comment>
<evidence type="ECO:0000256" key="2">
    <source>
        <dbReference type="ARBA" id="ARBA00022448"/>
    </source>
</evidence>
<dbReference type="GO" id="GO:0016301">
    <property type="term" value="F:kinase activity"/>
    <property type="evidence" value="ECO:0007669"/>
    <property type="project" value="UniProtKB-KW"/>
</dbReference>
<dbReference type="SUPFAM" id="SSF55604">
    <property type="entry name" value="Glucose permease domain IIB"/>
    <property type="match status" value="1"/>
</dbReference>
<dbReference type="Pfam" id="PF02378">
    <property type="entry name" value="PTS_EIIC"/>
    <property type="match status" value="1"/>
</dbReference>
<dbReference type="Pfam" id="PF00367">
    <property type="entry name" value="PTS_EIIB"/>
    <property type="match status" value="1"/>
</dbReference>
<dbReference type="NCBIfam" id="TIGR00826">
    <property type="entry name" value="EIIB_glc"/>
    <property type="match status" value="1"/>
</dbReference>
<dbReference type="KEGG" id="cia:BEN51_11180"/>
<evidence type="ECO:0000256" key="5">
    <source>
        <dbReference type="ARBA" id="ARBA00022679"/>
    </source>
</evidence>
<dbReference type="RefSeq" id="WP_119866154.1">
    <property type="nucleotide sequence ID" value="NZ_CP016786.1"/>
</dbReference>
<evidence type="ECO:0000256" key="7">
    <source>
        <dbReference type="ARBA" id="ARBA00022692"/>
    </source>
</evidence>
<dbReference type="PROSITE" id="PS51103">
    <property type="entry name" value="PTS_EIIC_TYPE_1"/>
    <property type="match status" value="1"/>
</dbReference>
<dbReference type="GO" id="GO:1904659">
    <property type="term" value="P:D-glucose transmembrane transport"/>
    <property type="evidence" value="ECO:0007669"/>
    <property type="project" value="InterPro"/>
</dbReference>
<evidence type="ECO:0000256" key="8">
    <source>
        <dbReference type="ARBA" id="ARBA00022777"/>
    </source>
</evidence>
<feature type="transmembrane region" description="Helical" evidence="12">
    <location>
        <begin position="20"/>
        <end position="38"/>
    </location>
</feature>
<dbReference type="GO" id="GO:0008982">
    <property type="term" value="F:protein-N(PI)-phosphohistidine-sugar phosphotransferase activity"/>
    <property type="evidence" value="ECO:0007669"/>
    <property type="project" value="InterPro"/>
</dbReference>
<keyword evidence="9 12" id="KW-1133">Transmembrane helix</keyword>
<dbReference type="PROSITE" id="PS51093">
    <property type="entry name" value="PTS_EIIA_TYPE_1"/>
    <property type="match status" value="1"/>
</dbReference>
<dbReference type="InterPro" id="IPR011299">
    <property type="entry name" value="PTS_IIBC_glc"/>
</dbReference>
<keyword evidence="5" id="KW-0808">Transferase</keyword>
<dbReference type="GO" id="GO:0090563">
    <property type="term" value="F:protein-phosphocysteine-sugar phosphotransferase activity"/>
    <property type="evidence" value="ECO:0007669"/>
    <property type="project" value="TreeGrafter"/>
</dbReference>
<keyword evidence="8" id="KW-0418">Kinase</keyword>
<dbReference type="Gene3D" id="2.70.70.10">
    <property type="entry name" value="Glucose Permease (Domain IIA)"/>
    <property type="match status" value="1"/>
</dbReference>
<dbReference type="NCBIfam" id="TIGR00830">
    <property type="entry name" value="PTBA"/>
    <property type="match status" value="1"/>
</dbReference>
<keyword evidence="2" id="KW-0813">Transport</keyword>
<keyword evidence="4 16" id="KW-0762">Sugar transport</keyword>
<dbReference type="EMBL" id="CP016786">
    <property type="protein sequence ID" value="ASW44028.1"/>
    <property type="molecule type" value="Genomic_DNA"/>
</dbReference>
<dbReference type="AlphaFoldDB" id="A0A343JES0"/>
<reference evidence="16 17" key="1">
    <citation type="submission" date="2016-08" db="EMBL/GenBank/DDBJ databases">
        <title>Complete Genome Sequence Of The Indigo Reducing Clostridium isatidis DSM15098.</title>
        <authorList>
            <person name="Little G.T."/>
            <person name="Minton N.P."/>
        </authorList>
    </citation>
    <scope>NUCLEOTIDE SEQUENCE [LARGE SCALE GENOMIC DNA]</scope>
    <source>
        <strain evidence="16 17">DSM 15098</strain>
    </source>
</reference>
<dbReference type="PANTHER" id="PTHR30009">
    <property type="entry name" value="CYTOCHROME C-TYPE SYNTHESIS PROTEIN AND PTS TRANSMEMBRANE COMPONENT"/>
    <property type="match status" value="1"/>
</dbReference>
<evidence type="ECO:0000256" key="10">
    <source>
        <dbReference type="ARBA" id="ARBA00023136"/>
    </source>
</evidence>
<dbReference type="CDD" id="cd00212">
    <property type="entry name" value="PTS_IIB_glc"/>
    <property type="match status" value="1"/>
</dbReference>
<dbReference type="PANTHER" id="PTHR30009:SF20">
    <property type="entry name" value="PTS SYSTEM GLUCOSE-SPECIFIC EIICB COMPONENT-RELATED"/>
    <property type="match status" value="1"/>
</dbReference>
<accession>A0A343JES0</accession>